<feature type="region of interest" description="Disordered" evidence="2">
    <location>
        <begin position="1"/>
        <end position="52"/>
    </location>
</feature>
<evidence type="ECO:0000313" key="3">
    <source>
        <dbReference type="EMBL" id="KAJ6261290.1"/>
    </source>
</evidence>
<feature type="region of interest" description="Disordered" evidence="2">
    <location>
        <begin position="148"/>
        <end position="169"/>
    </location>
</feature>
<evidence type="ECO:0000256" key="1">
    <source>
        <dbReference type="SAM" id="Coils"/>
    </source>
</evidence>
<gene>
    <name evidence="3" type="ORF">Dda_3959</name>
</gene>
<evidence type="ECO:0000313" key="4">
    <source>
        <dbReference type="Proteomes" id="UP001221413"/>
    </source>
</evidence>
<protein>
    <submittedName>
        <fullName evidence="3">Uncharacterized protein</fullName>
    </submittedName>
</protein>
<dbReference type="Proteomes" id="UP001221413">
    <property type="component" value="Unassembled WGS sequence"/>
</dbReference>
<organism evidence="3 4">
    <name type="scientific">Drechslerella dactyloides</name>
    <name type="common">Nematode-trapping fungus</name>
    <name type="synonym">Arthrobotrys dactyloides</name>
    <dbReference type="NCBI Taxonomy" id="74499"/>
    <lineage>
        <taxon>Eukaryota</taxon>
        <taxon>Fungi</taxon>
        <taxon>Dikarya</taxon>
        <taxon>Ascomycota</taxon>
        <taxon>Pezizomycotina</taxon>
        <taxon>Orbiliomycetes</taxon>
        <taxon>Orbiliales</taxon>
        <taxon>Orbiliaceae</taxon>
        <taxon>Drechslerella</taxon>
    </lineage>
</organism>
<sequence length="169" mass="18549">MPLVSNSNLELKGVGGDDGNKPGRDDDNDNDNKPKDNSRGPGDNGVPAYKPLIKAEDLKKRLEAEHKTAANKLAKKAKEKEDIMKALAGLKPATPNTSTVPTEAFVHLFRFFPNNNTGFASNMDNSNYPIVTVIGFFHPKLASNLEEKLANRRHPSNHHIPTTPRDGEK</sequence>
<feature type="compositionally biased region" description="Basic and acidic residues" evidence="2">
    <location>
        <begin position="18"/>
        <end position="38"/>
    </location>
</feature>
<keyword evidence="4" id="KW-1185">Reference proteome</keyword>
<accession>A0AAD6IYX8</accession>
<name>A0AAD6IYX8_DREDA</name>
<keyword evidence="1" id="KW-0175">Coiled coil</keyword>
<feature type="coiled-coil region" evidence="1">
    <location>
        <begin position="52"/>
        <end position="79"/>
    </location>
</feature>
<dbReference type="AlphaFoldDB" id="A0AAD6IYX8"/>
<comment type="caution">
    <text evidence="3">The sequence shown here is derived from an EMBL/GenBank/DDBJ whole genome shotgun (WGS) entry which is preliminary data.</text>
</comment>
<proteinExistence type="predicted"/>
<reference evidence="3" key="1">
    <citation type="submission" date="2023-01" db="EMBL/GenBank/DDBJ databases">
        <title>The chitinases involved in constricting ring structure development in the nematode-trapping fungus Drechslerella dactyloides.</title>
        <authorList>
            <person name="Wang R."/>
            <person name="Zhang L."/>
            <person name="Tang P."/>
            <person name="Li S."/>
            <person name="Liang L."/>
        </authorList>
    </citation>
    <scope>NUCLEOTIDE SEQUENCE</scope>
    <source>
        <strain evidence="3">YMF1.00031</strain>
    </source>
</reference>
<evidence type="ECO:0000256" key="2">
    <source>
        <dbReference type="SAM" id="MobiDB-lite"/>
    </source>
</evidence>
<dbReference type="EMBL" id="JAQGDS010000004">
    <property type="protein sequence ID" value="KAJ6261290.1"/>
    <property type="molecule type" value="Genomic_DNA"/>
</dbReference>